<dbReference type="EMBL" id="JAUSUB010000009">
    <property type="protein sequence ID" value="MDQ0270601.1"/>
    <property type="molecule type" value="Genomic_DNA"/>
</dbReference>
<dbReference type="RefSeq" id="WP_307475152.1">
    <property type="nucleotide sequence ID" value="NZ_JAUSUB010000009.1"/>
</dbReference>
<dbReference type="Pfam" id="PF14184">
    <property type="entry name" value="YrvL"/>
    <property type="match status" value="1"/>
</dbReference>
<reference evidence="2 3" key="1">
    <citation type="submission" date="2023-07" db="EMBL/GenBank/DDBJ databases">
        <title>Genomic Encyclopedia of Type Strains, Phase IV (KMG-IV): sequencing the most valuable type-strain genomes for metagenomic binning, comparative biology and taxonomic classification.</title>
        <authorList>
            <person name="Goeker M."/>
        </authorList>
    </citation>
    <scope>NUCLEOTIDE SEQUENCE [LARGE SCALE GENOMIC DNA]</scope>
    <source>
        <strain evidence="2 3">DSM 23494</strain>
    </source>
</reference>
<evidence type="ECO:0000313" key="2">
    <source>
        <dbReference type="EMBL" id="MDQ0270601.1"/>
    </source>
</evidence>
<keyword evidence="1" id="KW-1133">Transmembrane helix</keyword>
<keyword evidence="1" id="KW-0812">Transmembrane</keyword>
<proteinExistence type="predicted"/>
<keyword evidence="3" id="KW-1185">Reference proteome</keyword>
<organism evidence="2 3">
    <name type="scientific">Cytobacillus purgationiresistens</name>
    <dbReference type="NCBI Taxonomy" id="863449"/>
    <lineage>
        <taxon>Bacteria</taxon>
        <taxon>Bacillati</taxon>
        <taxon>Bacillota</taxon>
        <taxon>Bacilli</taxon>
        <taxon>Bacillales</taxon>
        <taxon>Bacillaceae</taxon>
        <taxon>Cytobacillus</taxon>
    </lineage>
</organism>
<accession>A0ABU0AH59</accession>
<comment type="caution">
    <text evidence="2">The sequence shown here is derived from an EMBL/GenBank/DDBJ whole genome shotgun (WGS) entry which is preliminary data.</text>
</comment>
<feature type="transmembrane region" description="Helical" evidence="1">
    <location>
        <begin position="122"/>
        <end position="142"/>
    </location>
</feature>
<name>A0ABU0AH59_9BACI</name>
<dbReference type="InterPro" id="IPR025912">
    <property type="entry name" value="YrvL"/>
</dbReference>
<dbReference type="Proteomes" id="UP001238088">
    <property type="component" value="Unassembled WGS sequence"/>
</dbReference>
<keyword evidence="1" id="KW-0472">Membrane</keyword>
<evidence type="ECO:0008006" key="4">
    <source>
        <dbReference type="Google" id="ProtNLM"/>
    </source>
</evidence>
<feature type="transmembrane region" description="Helical" evidence="1">
    <location>
        <begin position="96"/>
        <end position="116"/>
    </location>
</feature>
<gene>
    <name evidence="2" type="ORF">J2S17_002476</name>
</gene>
<evidence type="ECO:0000313" key="3">
    <source>
        <dbReference type="Proteomes" id="UP001238088"/>
    </source>
</evidence>
<evidence type="ECO:0000256" key="1">
    <source>
        <dbReference type="SAM" id="Phobius"/>
    </source>
</evidence>
<feature type="transmembrane region" description="Helical" evidence="1">
    <location>
        <begin position="20"/>
        <end position="48"/>
    </location>
</feature>
<protein>
    <recommendedName>
        <fullName evidence="4">Regulatory protein YrvL</fullName>
    </recommendedName>
</protein>
<feature type="transmembrane region" description="Helical" evidence="1">
    <location>
        <begin position="54"/>
        <end position="76"/>
    </location>
</feature>
<sequence>MHDDRSFKEEPRLTKITVILSLSLLMIGALSFIGAIYYFGIIGLFNILGVQYESLWSIFWFVLSYLLLGIPGDLFIKVLHTLMKLPNKWNATQLKIGLLLICFLVNWALISVLNLWFDSIEINGLTQVILACIIALIEVVFVTDQKKK</sequence>